<keyword evidence="9" id="KW-1185">Reference proteome</keyword>
<evidence type="ECO:0000256" key="5">
    <source>
        <dbReference type="ARBA" id="ARBA00023315"/>
    </source>
</evidence>
<reference evidence="8 9" key="1">
    <citation type="submission" date="2014-04" db="EMBL/GenBank/DDBJ databases">
        <title>The Genome Sequence of Thermoanaerobaculum aquaticum MP-01, The First Cultivated Group 23 Acidobacterium.</title>
        <authorList>
            <person name="Stamps B.W."/>
            <person name="Losey N.A."/>
            <person name="Lawson P.A."/>
            <person name="Stevenson B.S."/>
        </authorList>
    </citation>
    <scope>NUCLEOTIDE SEQUENCE [LARGE SCALE GENOMIC DNA]</scope>
    <source>
        <strain evidence="8 9">MP-01</strain>
    </source>
</reference>
<evidence type="ECO:0000313" key="8">
    <source>
        <dbReference type="EMBL" id="KDA54008.1"/>
    </source>
</evidence>
<name>A0A062XT58_9BACT</name>
<evidence type="ECO:0000256" key="3">
    <source>
        <dbReference type="ARBA" id="ARBA00022679"/>
    </source>
</evidence>
<keyword evidence="6" id="KW-1133">Transmembrane helix</keyword>
<keyword evidence="2" id="KW-0444">Lipid biosynthesis</keyword>
<dbReference type="PANTHER" id="PTHR10434:SF64">
    <property type="entry name" value="1-ACYL-SN-GLYCEROL-3-PHOSPHATE ACYLTRANSFERASE-RELATED"/>
    <property type="match status" value="1"/>
</dbReference>
<keyword evidence="5" id="KW-0012">Acyltransferase</keyword>
<feature type="domain" description="Phospholipid/glycerol acyltransferase" evidence="7">
    <location>
        <begin position="78"/>
        <end position="190"/>
    </location>
</feature>
<evidence type="ECO:0000256" key="1">
    <source>
        <dbReference type="ARBA" id="ARBA00005189"/>
    </source>
</evidence>
<comment type="caution">
    <text evidence="8">The sequence shown here is derived from an EMBL/GenBank/DDBJ whole genome shotgun (WGS) entry which is preliminary data.</text>
</comment>
<dbReference type="GO" id="GO:0003841">
    <property type="term" value="F:1-acylglycerol-3-phosphate O-acyltransferase activity"/>
    <property type="evidence" value="ECO:0007669"/>
    <property type="project" value="TreeGrafter"/>
</dbReference>
<dbReference type="Pfam" id="PF01553">
    <property type="entry name" value="Acyltransferase"/>
    <property type="match status" value="1"/>
</dbReference>
<dbReference type="GO" id="GO:0006654">
    <property type="term" value="P:phosphatidic acid biosynthetic process"/>
    <property type="evidence" value="ECO:0007669"/>
    <property type="project" value="TreeGrafter"/>
</dbReference>
<proteinExistence type="predicted"/>
<evidence type="ECO:0000256" key="4">
    <source>
        <dbReference type="ARBA" id="ARBA00023098"/>
    </source>
</evidence>
<dbReference type="AlphaFoldDB" id="A0A062XT58"/>
<evidence type="ECO:0000256" key="2">
    <source>
        <dbReference type="ARBA" id="ARBA00022516"/>
    </source>
</evidence>
<dbReference type="InterPro" id="IPR002123">
    <property type="entry name" value="Plipid/glycerol_acylTrfase"/>
</dbReference>
<gene>
    <name evidence="8" type="ORF">EG19_02075</name>
</gene>
<dbReference type="SUPFAM" id="SSF69593">
    <property type="entry name" value="Glycerol-3-phosphate (1)-acyltransferase"/>
    <property type="match status" value="1"/>
</dbReference>
<evidence type="ECO:0000313" key="9">
    <source>
        <dbReference type="Proteomes" id="UP000027284"/>
    </source>
</evidence>
<dbReference type="EMBL" id="JMFG01000015">
    <property type="protein sequence ID" value="KDA54008.1"/>
    <property type="molecule type" value="Genomic_DNA"/>
</dbReference>
<feature type="transmembrane region" description="Helical" evidence="6">
    <location>
        <begin position="15"/>
        <end position="38"/>
    </location>
</feature>
<dbReference type="CDD" id="cd07989">
    <property type="entry name" value="LPLAT_AGPAT-like"/>
    <property type="match status" value="1"/>
</dbReference>
<keyword evidence="3" id="KW-0808">Transferase</keyword>
<evidence type="ECO:0000256" key="6">
    <source>
        <dbReference type="SAM" id="Phobius"/>
    </source>
</evidence>
<dbReference type="STRING" id="1312852.EG19_02075"/>
<keyword evidence="4" id="KW-0443">Lipid metabolism</keyword>
<comment type="pathway">
    <text evidence="1">Lipid metabolism.</text>
</comment>
<dbReference type="PANTHER" id="PTHR10434">
    <property type="entry name" value="1-ACYL-SN-GLYCEROL-3-PHOSPHATE ACYLTRANSFERASE"/>
    <property type="match status" value="1"/>
</dbReference>
<keyword evidence="6" id="KW-0812">Transmembrane</keyword>
<keyword evidence="6" id="KW-0472">Membrane</keyword>
<protein>
    <recommendedName>
        <fullName evidence="7">Phospholipid/glycerol acyltransferase domain-containing protein</fullName>
    </recommendedName>
</protein>
<accession>A0A062XT58</accession>
<organism evidence="8 9">
    <name type="scientific">Thermoanaerobaculum aquaticum</name>
    <dbReference type="NCBI Taxonomy" id="1312852"/>
    <lineage>
        <taxon>Bacteria</taxon>
        <taxon>Pseudomonadati</taxon>
        <taxon>Acidobacteriota</taxon>
        <taxon>Thermoanaerobaculia</taxon>
        <taxon>Thermoanaerobaculales</taxon>
        <taxon>Thermoanaerobaculaceae</taxon>
        <taxon>Thermoanaerobaculum</taxon>
    </lineage>
</organism>
<sequence>MWYNLTVSEENRLRAFWRLQTFAVGSWLVVGSGLHAVLTPFPRRWQKTAPYICRWARLGARCLGVRVRVEGQLPPPGSLVVANHQGYVDIVSLGSLFPCIFVARHDMRRWPLFGQLAASGATIFFNRDNKRAGVRGVAQVREALKVGATVIAFPEGTSTDGSGLLPFRTGVFQAAVDAQAPVVPAAIRYLELDGKPLNEGTRSLVGWFQGEAFLKHLVRLGSRRHVEVGIRLGEPRWPPHPDRRELAAWAEGEVFRLLGLPPGTRPRRVGREAAQERGAL</sequence>
<dbReference type="Proteomes" id="UP000027284">
    <property type="component" value="Unassembled WGS sequence"/>
</dbReference>
<evidence type="ECO:0000259" key="7">
    <source>
        <dbReference type="SMART" id="SM00563"/>
    </source>
</evidence>
<dbReference type="SMART" id="SM00563">
    <property type="entry name" value="PlsC"/>
    <property type="match status" value="1"/>
</dbReference>